<dbReference type="STRING" id="651661.SAMN05660293_00008"/>
<gene>
    <name evidence="2" type="ORF">SAMN05660293_00008</name>
</gene>
<protein>
    <submittedName>
        <fullName evidence="2">Uncharacterized protein</fullName>
    </submittedName>
</protein>
<organism evidence="2 3">
    <name type="scientific">Dyadobacter psychrophilus</name>
    <dbReference type="NCBI Taxonomy" id="651661"/>
    <lineage>
        <taxon>Bacteria</taxon>
        <taxon>Pseudomonadati</taxon>
        <taxon>Bacteroidota</taxon>
        <taxon>Cytophagia</taxon>
        <taxon>Cytophagales</taxon>
        <taxon>Spirosomataceae</taxon>
        <taxon>Dyadobacter</taxon>
    </lineage>
</organism>
<reference evidence="3" key="1">
    <citation type="submission" date="2017-02" db="EMBL/GenBank/DDBJ databases">
        <authorList>
            <person name="Varghese N."/>
            <person name="Submissions S."/>
        </authorList>
    </citation>
    <scope>NUCLEOTIDE SEQUENCE [LARGE SCALE GENOMIC DNA]</scope>
    <source>
        <strain evidence="3">DSM 22270</strain>
    </source>
</reference>
<keyword evidence="1" id="KW-1133">Transmembrane helix</keyword>
<dbReference type="EMBL" id="FUZA01000001">
    <property type="protein sequence ID" value="SKB42470.1"/>
    <property type="molecule type" value="Genomic_DNA"/>
</dbReference>
<keyword evidence="3" id="KW-1185">Reference proteome</keyword>
<proteinExistence type="predicted"/>
<name>A0A1T5B676_9BACT</name>
<keyword evidence="1" id="KW-0812">Transmembrane</keyword>
<sequence length="100" mass="11360">MLRRHLLNFNEFRFDMKKAFLLTVFVLMGLFAAACPVCDQRQPKLLQGIAHGSGPESNWDYLIVSVAAIIVILTLFFSAKMLIKPGEKSDDHIKRLIINI</sequence>
<evidence type="ECO:0000313" key="2">
    <source>
        <dbReference type="EMBL" id="SKB42470.1"/>
    </source>
</evidence>
<keyword evidence="1" id="KW-0472">Membrane</keyword>
<evidence type="ECO:0000313" key="3">
    <source>
        <dbReference type="Proteomes" id="UP000190897"/>
    </source>
</evidence>
<accession>A0A1T5B676</accession>
<feature type="transmembrane region" description="Helical" evidence="1">
    <location>
        <begin position="58"/>
        <end position="79"/>
    </location>
</feature>
<dbReference type="Proteomes" id="UP000190897">
    <property type="component" value="Unassembled WGS sequence"/>
</dbReference>
<evidence type="ECO:0000256" key="1">
    <source>
        <dbReference type="SAM" id="Phobius"/>
    </source>
</evidence>
<dbReference type="PROSITE" id="PS51257">
    <property type="entry name" value="PROKAR_LIPOPROTEIN"/>
    <property type="match status" value="1"/>
</dbReference>
<dbReference type="AlphaFoldDB" id="A0A1T5B676"/>